<dbReference type="Proteomes" id="UP000198703">
    <property type="component" value="Unassembled WGS sequence"/>
</dbReference>
<dbReference type="PROSITE" id="PS01152">
    <property type="entry name" value="HESB"/>
    <property type="match status" value="1"/>
</dbReference>
<dbReference type="AlphaFoldDB" id="A0A1H4E275"/>
<protein>
    <submittedName>
        <fullName evidence="2">Iron-sulfur cluster assembly accessory protein</fullName>
    </submittedName>
</protein>
<name>A0A1H4E275_9RHOB</name>
<dbReference type="Gene3D" id="2.60.300.12">
    <property type="entry name" value="HesB-like domain"/>
    <property type="match status" value="1"/>
</dbReference>
<dbReference type="GO" id="GO:0051537">
    <property type="term" value="F:2 iron, 2 sulfur cluster binding"/>
    <property type="evidence" value="ECO:0007669"/>
    <property type="project" value="TreeGrafter"/>
</dbReference>
<dbReference type="Pfam" id="PF01521">
    <property type="entry name" value="Fe-S_biosyn"/>
    <property type="match status" value="1"/>
</dbReference>
<sequence length="132" mass="13075">MDDMTGRAAPDLAGSALGKADASAGGGFAAPLTVTARAKARIAEIAADGQPGLLRVAVLGGGCSGFQYEFGLEPAPAAEDAVIDGVVLVDPESAPFLAGAVIDFKDELIGARFAIENPNATSSCGCGVSFSM</sequence>
<keyword evidence="3" id="KW-1185">Reference proteome</keyword>
<dbReference type="GO" id="GO:0016226">
    <property type="term" value="P:iron-sulfur cluster assembly"/>
    <property type="evidence" value="ECO:0007669"/>
    <property type="project" value="InterPro"/>
</dbReference>
<organism evidence="2 3">
    <name type="scientific">Rubrimonas cliftonensis</name>
    <dbReference type="NCBI Taxonomy" id="89524"/>
    <lineage>
        <taxon>Bacteria</taxon>
        <taxon>Pseudomonadati</taxon>
        <taxon>Pseudomonadota</taxon>
        <taxon>Alphaproteobacteria</taxon>
        <taxon>Rhodobacterales</taxon>
        <taxon>Paracoccaceae</taxon>
        <taxon>Rubrimonas</taxon>
    </lineage>
</organism>
<dbReference type="GO" id="GO:0005506">
    <property type="term" value="F:iron ion binding"/>
    <property type="evidence" value="ECO:0007669"/>
    <property type="project" value="TreeGrafter"/>
</dbReference>
<feature type="domain" description="Core" evidence="1">
    <location>
        <begin position="32"/>
        <end position="127"/>
    </location>
</feature>
<evidence type="ECO:0000313" key="3">
    <source>
        <dbReference type="Proteomes" id="UP000198703"/>
    </source>
</evidence>
<dbReference type="NCBIfam" id="TIGR00049">
    <property type="entry name" value="iron-sulfur cluster assembly accessory protein"/>
    <property type="match status" value="1"/>
</dbReference>
<dbReference type="PANTHER" id="PTHR43011">
    <property type="entry name" value="IRON-SULFUR CLUSTER ASSEMBLY 2 HOMOLOG, MITOCHONDRIAL"/>
    <property type="match status" value="1"/>
</dbReference>
<evidence type="ECO:0000313" key="2">
    <source>
        <dbReference type="EMBL" id="SEA79133.1"/>
    </source>
</evidence>
<dbReference type="InterPro" id="IPR035903">
    <property type="entry name" value="HesB-like_dom_sf"/>
</dbReference>
<dbReference type="InterPro" id="IPR000361">
    <property type="entry name" value="ATAP_core_dom"/>
</dbReference>
<dbReference type="PANTHER" id="PTHR43011:SF1">
    <property type="entry name" value="IRON-SULFUR CLUSTER ASSEMBLY 2 HOMOLOG, MITOCHONDRIAL"/>
    <property type="match status" value="1"/>
</dbReference>
<accession>A0A1H4E275</accession>
<dbReference type="InterPro" id="IPR017870">
    <property type="entry name" value="FeS_cluster_insertion_CS"/>
</dbReference>
<dbReference type="SUPFAM" id="SSF89360">
    <property type="entry name" value="HesB-like domain"/>
    <property type="match status" value="1"/>
</dbReference>
<gene>
    <name evidence="2" type="ORF">SAMN05444370_1127</name>
</gene>
<proteinExistence type="predicted"/>
<dbReference type="EMBL" id="FNQM01000012">
    <property type="protein sequence ID" value="SEA79133.1"/>
    <property type="molecule type" value="Genomic_DNA"/>
</dbReference>
<dbReference type="InterPro" id="IPR016092">
    <property type="entry name" value="ATAP"/>
</dbReference>
<dbReference type="GO" id="GO:0051539">
    <property type="term" value="F:4 iron, 4 sulfur cluster binding"/>
    <property type="evidence" value="ECO:0007669"/>
    <property type="project" value="TreeGrafter"/>
</dbReference>
<reference evidence="2 3" key="1">
    <citation type="submission" date="2016-10" db="EMBL/GenBank/DDBJ databases">
        <authorList>
            <person name="de Groot N.N."/>
        </authorList>
    </citation>
    <scope>NUCLEOTIDE SEQUENCE [LARGE SCALE GENOMIC DNA]</scope>
    <source>
        <strain evidence="2 3">DSM 15345</strain>
    </source>
</reference>
<dbReference type="STRING" id="89524.SAMN05444370_1127"/>
<evidence type="ECO:0000259" key="1">
    <source>
        <dbReference type="Pfam" id="PF01521"/>
    </source>
</evidence>